<evidence type="ECO:0000256" key="3">
    <source>
        <dbReference type="ARBA" id="ARBA00022692"/>
    </source>
</evidence>
<feature type="transmembrane region" description="Helical" evidence="6">
    <location>
        <begin position="177"/>
        <end position="199"/>
    </location>
</feature>
<sequence length="454" mass="47948">MTADLPERGSTSVEGMAAPRPFAVTHRSVLAIALPMMLTHLSTPLVGLVSTGVIGQLGNAALVGGVALAAVVFDVVFVSCNFLRGATTGFTAQSVGAGDKTEEQTMLAGGILMALAIGLCLLALQAPIGQFGLSLLGADGAVADAAQTYFAIRIWSAPCVLFNYVVFGWILGRGEAFLALALQTLLNGLGIGLALWLVLSQGHGVAGAAWATLVAEAVTALAGAAIVLIRTDRRHWHLGLLRDGSRVRRLFGVNADMMVRSIALLLGISFFTRESGQFGTDILAANTILLRYYFLAVSFLDGVAAAAEQLAGRSVGARYRPAFERTVRLTTLWGVGFAVAMAAAILFTGPSVIALMAPTPAVEAAALTFLPWAVALPLSGVIAFQMDGIFIGATWSREMRNMMLASLAIYMAAEAVLTPHWGNHGLWLSLLIFQGARSIFFRLWMIRLVPRTFA</sequence>
<evidence type="ECO:0000256" key="1">
    <source>
        <dbReference type="ARBA" id="ARBA00004141"/>
    </source>
</evidence>
<feature type="transmembrane region" description="Helical" evidence="6">
    <location>
        <begin position="369"/>
        <end position="390"/>
    </location>
</feature>
<feature type="transmembrane region" description="Helical" evidence="6">
    <location>
        <begin position="250"/>
        <end position="272"/>
    </location>
</feature>
<comment type="caution">
    <text evidence="7">The sequence shown here is derived from an EMBL/GenBank/DDBJ whole genome shotgun (WGS) entry which is preliminary data.</text>
</comment>
<keyword evidence="3 6" id="KW-0812">Transmembrane</keyword>
<gene>
    <name evidence="7" type="ORF">SAMN02745911_1351</name>
</gene>
<evidence type="ECO:0000313" key="7">
    <source>
        <dbReference type="EMBL" id="SHI99647.1"/>
    </source>
</evidence>
<dbReference type="CDD" id="cd13136">
    <property type="entry name" value="MATE_DinF_like"/>
    <property type="match status" value="1"/>
</dbReference>
<reference evidence="7 8" key="1">
    <citation type="submission" date="2016-11" db="EMBL/GenBank/DDBJ databases">
        <authorList>
            <person name="Varghese N."/>
            <person name="Submissions S."/>
        </authorList>
    </citation>
    <scope>NUCLEOTIDE SEQUENCE [LARGE SCALE GENOMIC DNA]</scope>
    <source>
        <strain evidence="7 8">DSM 21988</strain>
    </source>
</reference>
<keyword evidence="8" id="KW-1185">Reference proteome</keyword>
<dbReference type="Proteomes" id="UP000184290">
    <property type="component" value="Unassembled WGS sequence"/>
</dbReference>
<proteinExistence type="inferred from homology"/>
<comment type="similarity">
    <text evidence="2">Belongs to the multi antimicrobial extrusion (MATE) (TC 2.A.66.1) family.</text>
</comment>
<evidence type="ECO:0000256" key="5">
    <source>
        <dbReference type="ARBA" id="ARBA00023136"/>
    </source>
</evidence>
<feature type="transmembrane region" description="Helical" evidence="6">
    <location>
        <begin position="29"/>
        <end position="54"/>
    </location>
</feature>
<dbReference type="PANTHER" id="PTHR42893">
    <property type="entry name" value="PROTEIN DETOXIFICATION 44, CHLOROPLASTIC-RELATED"/>
    <property type="match status" value="1"/>
</dbReference>
<evidence type="ECO:0000313" key="8">
    <source>
        <dbReference type="Proteomes" id="UP000184290"/>
    </source>
</evidence>
<comment type="subcellular location">
    <subcellularLocation>
        <location evidence="1">Membrane</location>
        <topology evidence="1">Multi-pass membrane protein</topology>
    </subcellularLocation>
</comment>
<dbReference type="EMBL" id="FQZC01000002">
    <property type="protein sequence ID" value="SHI99647.1"/>
    <property type="molecule type" value="Genomic_DNA"/>
</dbReference>
<dbReference type="PANTHER" id="PTHR42893:SF46">
    <property type="entry name" value="PROTEIN DETOXIFICATION 44, CHLOROPLASTIC"/>
    <property type="match status" value="1"/>
</dbReference>
<feature type="transmembrane region" description="Helical" evidence="6">
    <location>
        <begin position="105"/>
        <end position="128"/>
    </location>
</feature>
<dbReference type="Pfam" id="PF01554">
    <property type="entry name" value="MatE"/>
    <property type="match status" value="2"/>
</dbReference>
<feature type="transmembrane region" description="Helical" evidence="6">
    <location>
        <begin position="332"/>
        <end position="357"/>
    </location>
</feature>
<feature type="transmembrane region" description="Helical" evidence="6">
    <location>
        <begin position="292"/>
        <end position="311"/>
    </location>
</feature>
<dbReference type="NCBIfam" id="TIGR00797">
    <property type="entry name" value="matE"/>
    <property type="match status" value="1"/>
</dbReference>
<evidence type="ECO:0000256" key="2">
    <source>
        <dbReference type="ARBA" id="ARBA00010199"/>
    </source>
</evidence>
<organism evidence="7 8">
    <name type="scientific">Aureimonas altamirensis DSM 21988</name>
    <dbReference type="NCBI Taxonomy" id="1121026"/>
    <lineage>
        <taxon>Bacteria</taxon>
        <taxon>Pseudomonadati</taxon>
        <taxon>Pseudomonadota</taxon>
        <taxon>Alphaproteobacteria</taxon>
        <taxon>Hyphomicrobiales</taxon>
        <taxon>Aurantimonadaceae</taxon>
        <taxon>Aureimonas</taxon>
    </lineage>
</organism>
<evidence type="ECO:0000256" key="4">
    <source>
        <dbReference type="ARBA" id="ARBA00022989"/>
    </source>
</evidence>
<feature type="transmembrane region" description="Helical" evidence="6">
    <location>
        <begin position="205"/>
        <end position="229"/>
    </location>
</feature>
<keyword evidence="4 6" id="KW-1133">Transmembrane helix</keyword>
<keyword evidence="5 6" id="KW-0472">Membrane</keyword>
<feature type="transmembrane region" description="Helical" evidence="6">
    <location>
        <begin position="148"/>
        <end position="170"/>
    </location>
</feature>
<accession>A0ABY1ID66</accession>
<name>A0ABY1ID66_9HYPH</name>
<protein>
    <submittedName>
        <fullName evidence="7">Efflux protein, MATE family</fullName>
    </submittedName>
</protein>
<dbReference type="InterPro" id="IPR002528">
    <property type="entry name" value="MATE_fam"/>
</dbReference>
<evidence type="ECO:0000256" key="6">
    <source>
        <dbReference type="SAM" id="Phobius"/>
    </source>
</evidence>
<feature type="transmembrane region" description="Helical" evidence="6">
    <location>
        <begin position="402"/>
        <end position="421"/>
    </location>
</feature>
<dbReference type="InterPro" id="IPR044644">
    <property type="entry name" value="DinF-like"/>
</dbReference>
<feature type="transmembrane region" description="Helical" evidence="6">
    <location>
        <begin position="427"/>
        <end position="445"/>
    </location>
</feature>
<feature type="transmembrane region" description="Helical" evidence="6">
    <location>
        <begin position="60"/>
        <end position="84"/>
    </location>
</feature>